<dbReference type="KEGG" id="gfl:GRFL_2249"/>
<keyword evidence="2" id="KW-1185">Reference proteome</keyword>
<organism evidence="1 2">
    <name type="scientific">Christiangramia flava JLT2011</name>
    <dbReference type="NCBI Taxonomy" id="1229726"/>
    <lineage>
        <taxon>Bacteria</taxon>
        <taxon>Pseudomonadati</taxon>
        <taxon>Bacteroidota</taxon>
        <taxon>Flavobacteriia</taxon>
        <taxon>Flavobacteriales</taxon>
        <taxon>Flavobacteriaceae</taxon>
        <taxon>Christiangramia</taxon>
    </lineage>
</organism>
<evidence type="ECO:0000313" key="1">
    <source>
        <dbReference type="EMBL" id="APU68973.1"/>
    </source>
</evidence>
<dbReference type="InterPro" id="IPR049349">
    <property type="entry name" value="DUF2264_N"/>
</dbReference>
<protein>
    <submittedName>
        <fullName evidence="1">Uncharacterized protein</fullName>
    </submittedName>
</protein>
<dbReference type="EMBL" id="CP016359">
    <property type="protein sequence ID" value="APU68973.1"/>
    <property type="molecule type" value="Genomic_DNA"/>
</dbReference>
<gene>
    <name evidence="1" type="ORF">GRFL_2249</name>
</gene>
<dbReference type="PANTHER" id="PTHR35339">
    <property type="entry name" value="LINALOOL DEHYDRATASE_ISOMERASE DOMAIN-CONTAINING PROTEIN"/>
    <property type="match status" value="1"/>
</dbReference>
<name>A0A1L7I709_9FLAO</name>
<dbReference type="PANTHER" id="PTHR35339:SF3">
    <property type="entry name" value="DUF2264 DOMAIN-CONTAINING PROTEIN"/>
    <property type="match status" value="1"/>
</dbReference>
<dbReference type="PIRSF" id="PIRSF014753">
    <property type="entry name" value="UCP014753"/>
    <property type="match status" value="1"/>
</dbReference>
<dbReference type="InterPro" id="IPR016624">
    <property type="entry name" value="UCP014753"/>
</dbReference>
<dbReference type="Proteomes" id="UP000186230">
    <property type="component" value="Chromosome"/>
</dbReference>
<dbReference type="Pfam" id="PF10022">
    <property type="entry name" value="DUF2264"/>
    <property type="match status" value="1"/>
</dbReference>
<sequence>MKTWKLSMSNKLLILLFFGMPFLVCGQNPENQEFPSHSREFYVASLVRIADPLLSAISKDQLKLQMPVERSPSAWDDRTHVTYLEGFGRLLSGMAPWLELGPDDSSEGKLRKKYLEMARKGITNATNPEAADYMNFTEDRQPLVDAAFLAQALLRAPTQLWDPLPAETKQQVTKSLKATRSIEPYYSNWLLFSSMIEAALLKFDDSADDFRLQQPIRKHMEWYLGDGMYGDGPDFHWDYYNSFVIQPMLLDILKTMNEAGLKHEEEYEAVLNRAKRYAEIQERLISPEGTYPPIGRSLAYRFGAFQLLSQIALWEELPEELEPSQVRGALQKVIFNQLNTPGTFDENGWLQIGFFGHQPSIGEGYISTGSLYLCSEAFLVLGLPENNRFWTDEAKPWTQKKIWNGQNIPIDKAEK</sequence>
<evidence type="ECO:0000313" key="2">
    <source>
        <dbReference type="Proteomes" id="UP000186230"/>
    </source>
</evidence>
<accession>A0A1L7I709</accession>
<proteinExistence type="predicted"/>
<dbReference type="AlphaFoldDB" id="A0A1L7I709"/>
<reference evidence="1 2" key="1">
    <citation type="submission" date="2016-07" db="EMBL/GenBank/DDBJ databases">
        <title>Multi-omics approach to identify versatile polysaccharide utilization systems of a marine flavobacterium Gramella flava.</title>
        <authorList>
            <person name="Tang K."/>
        </authorList>
    </citation>
    <scope>NUCLEOTIDE SEQUENCE [LARGE SCALE GENOMIC DNA]</scope>
    <source>
        <strain evidence="1 2">JLT2011</strain>
    </source>
</reference>
<dbReference type="STRING" id="1229726.GRFL_2249"/>